<dbReference type="InterPro" id="IPR011990">
    <property type="entry name" value="TPR-like_helical_dom_sf"/>
</dbReference>
<dbReference type="CDD" id="cd15466">
    <property type="entry name" value="CLU-central"/>
    <property type="match status" value="1"/>
</dbReference>
<feature type="region of interest" description="Disordered" evidence="3">
    <location>
        <begin position="810"/>
        <end position="838"/>
    </location>
</feature>
<feature type="compositionally biased region" description="Basic and acidic residues" evidence="3">
    <location>
        <begin position="637"/>
        <end position="664"/>
    </location>
</feature>
<dbReference type="InterPro" id="IPR033646">
    <property type="entry name" value="CLU-central"/>
</dbReference>
<feature type="region of interest" description="Disordered" evidence="3">
    <location>
        <begin position="1485"/>
        <end position="1525"/>
    </location>
</feature>
<evidence type="ECO:0000259" key="4">
    <source>
        <dbReference type="PROSITE" id="PS51823"/>
    </source>
</evidence>
<sequence>MASSSTDAAASAPDAEIQQPQAGDAVGAEQADQAASEPAAVEVTLLVPSQHFLSLSTSPAKKTADGLLELPLPIALSDAIHDLRTIITDAPEGFWLGAFSLTPYYAEEVDGGEGKEGEEQAKRFGDWKALSPPDRKPLAAGEVDSTVWSLTKEGVLGDFADLTAVFGAEPKFWEGKKRGLRVTFTPYSSASMHNHILKVRDVLFSNLPPFASTPTNYDPTSFAIGAGSTLYASVCGKNETEQEKAVPQEEQDEKAKGKKAKSVKKTEKAVAEPTSSPAQDESSTHPFSGWTIDNLKADNYLQHLSSASSLAAISPCLKSLGVSPWSPPPHPRRLRGDLVYLTVQTLESEQYTITGATNGFWVSKSTNATFDPSPRAVLPKGVRASAYHSLFELLADISPSFRKNLSSLIAKSSRADLSQSDLVGSLAITHTIPAAPYLVKAPQHVADPFRTQAAYLLTSSTTADQLPAARDWNDEFAQFLDLPRSNVDERLLRERLICRTQADFVAAATRGAMAIARGDVQPLNPNEAPAAHTFIHNNLLYTKAEDATGMHAHLGGDEASRYAAGKDLRGIEILERLDIDGLSVMQTVLIDFRGTRWICQSLIPGLFKTARDGEAEILLAGDEQGEKVPTTYPADDESAKEAAKKAIESDKPFPAETTPNKDDYPPTSAFRIVYGAADPEKPDSKVRASAYFHEIAKKVAKQMRFAEHDVKNEAGKVTRLYTASDMHGIAATDGRSYFIDCSRMQCVDVEFLEKNVKADGLVSVDYPHRVLFLRPELLEAYRESKLQKWLEVKVAETRAKVEEEQKSVEAELKEAASTETASEGEVAPKDGETKSVKAPTTSVINADDFVLNFNPDAFVERKPTESGEALVIYDPEDESTRNVRLASQYLRDVVLDEFLVEAAANAFIVTDGFLITKTLHRKGINMRYLGLLADKIDKSADKIEVGKSTTKEEAIFTLNLLKSTLQHEMVIRAAKHILNRLLRSAEAYDEAAIISHFYNCFLGTSLNSSPVAEPLDLPFGSQVDRSWTDLSPASLRADLLKEIAARFRYQLPETWFDEQMLKNKVARELSIRVGVQLVARKYDFAGAPTESAEPPINGIAVSSDSEPSASTSKKGKKSKKAKAPAEEKPKARGAPTTFTTGDVLNVGPVVKSTHHRSSLVEETFYQGQRAVADGHAEVGEAVCNDALHICEQIFGPVHAEGADKFHALGIMWHNLAQRVLNTVRTHDLAASALADLSPAEREQHEKQIQELLVPDVEQARAEAEAYLQQAVRLVRQSIVISERTNGVDSADAITQFSDLGLLEQAAGNSELALTLTKHAMNLYVAAYGPKHPQLVTLLNNAAAMVQAKFGAEAAIPLQKETRRLSEIVYGAESVAVGQAEYTLGQSYAMTQDLASALEHMKLAKDLLSKHLAEGAKEVTEATQFIQMVEAAVAHEAREQAAREERIKKALPAVGGGRRIGGARLPGASASTSPLNGVLRQQINGASTSAQQQRTHGEKANLSVDDLVNYIQGPSSSKSRKRKTSP</sequence>
<dbReference type="InterPro" id="IPR027523">
    <property type="entry name" value="CLU_prot"/>
</dbReference>
<dbReference type="InterPro" id="IPR007967">
    <property type="entry name" value="GSKIP_dom"/>
</dbReference>
<dbReference type="PROSITE" id="PS51823">
    <property type="entry name" value="CLU"/>
    <property type="match status" value="1"/>
</dbReference>
<keyword evidence="5" id="KW-0648">Protein biosynthesis</keyword>
<dbReference type="Gene3D" id="1.25.40.10">
    <property type="entry name" value="Tetratricopeptide repeat domain"/>
    <property type="match status" value="1"/>
</dbReference>
<reference evidence="5 6" key="1">
    <citation type="submission" date="2019-07" db="EMBL/GenBank/DDBJ databases">
        <title>Rhodotorula toruloides NBRC10032 genome sequencing.</title>
        <authorList>
            <person name="Shida Y."/>
            <person name="Takaku H."/>
            <person name="Ogasawara W."/>
            <person name="Mori K."/>
        </authorList>
    </citation>
    <scope>NUCLEOTIDE SEQUENCE [LARGE SCALE GENOMIC DNA]</scope>
    <source>
        <strain evidence="5 6">NBRC10032</strain>
    </source>
</reference>
<protein>
    <submittedName>
        <fullName evidence="5">Eukaryotic translation initiation factor 3 subunit CLU1/TIF31</fullName>
    </submittedName>
</protein>
<feature type="compositionally biased region" description="Basic and acidic residues" evidence="3">
    <location>
        <begin position="826"/>
        <end position="835"/>
    </location>
</feature>
<dbReference type="InterPro" id="IPR023231">
    <property type="entry name" value="GSKIP_dom_sf"/>
</dbReference>
<feature type="region of interest" description="Disordered" evidence="3">
    <location>
        <begin position="1"/>
        <end position="34"/>
    </location>
</feature>
<evidence type="ECO:0000256" key="3">
    <source>
        <dbReference type="SAM" id="MobiDB-lite"/>
    </source>
</evidence>
<accession>A0A511KQG8</accession>
<feature type="region of interest" description="Disordered" evidence="3">
    <location>
        <begin position="242"/>
        <end position="286"/>
    </location>
</feature>
<organism evidence="5 6">
    <name type="scientific">Rhodotorula toruloides</name>
    <name type="common">Yeast</name>
    <name type="synonym">Rhodosporidium toruloides</name>
    <dbReference type="NCBI Taxonomy" id="5286"/>
    <lineage>
        <taxon>Eukaryota</taxon>
        <taxon>Fungi</taxon>
        <taxon>Dikarya</taxon>
        <taxon>Basidiomycota</taxon>
        <taxon>Pucciniomycotina</taxon>
        <taxon>Microbotryomycetes</taxon>
        <taxon>Sporidiobolales</taxon>
        <taxon>Sporidiobolaceae</taxon>
        <taxon>Rhodotorula</taxon>
    </lineage>
</organism>
<dbReference type="OrthoDB" id="771227at2759"/>
<evidence type="ECO:0000313" key="6">
    <source>
        <dbReference type="Proteomes" id="UP000321518"/>
    </source>
</evidence>
<evidence type="ECO:0000256" key="2">
    <source>
        <dbReference type="ARBA" id="ARBA00022803"/>
    </source>
</evidence>
<proteinExistence type="predicted"/>
<dbReference type="GO" id="GO:0048312">
    <property type="term" value="P:intracellular distribution of mitochondria"/>
    <property type="evidence" value="ECO:0007669"/>
    <property type="project" value="TreeGrafter"/>
</dbReference>
<gene>
    <name evidence="5" type="ORF">Rt10032_c19g6143</name>
</gene>
<feature type="region of interest" description="Disordered" evidence="3">
    <location>
        <begin position="1093"/>
        <end position="1140"/>
    </location>
</feature>
<dbReference type="FunFam" id="3.30.2280.10:FF:000002">
    <property type="entry name" value="Clustered mitochondria protein homolog"/>
    <property type="match status" value="1"/>
</dbReference>
<keyword evidence="1" id="KW-0963">Cytoplasm</keyword>
<dbReference type="GO" id="GO:0003743">
    <property type="term" value="F:translation initiation factor activity"/>
    <property type="evidence" value="ECO:0007669"/>
    <property type="project" value="UniProtKB-KW"/>
</dbReference>
<dbReference type="Pfam" id="PF13236">
    <property type="entry name" value="CLU"/>
    <property type="match status" value="1"/>
</dbReference>
<dbReference type="InterPro" id="IPR025697">
    <property type="entry name" value="CLU_dom"/>
</dbReference>
<feature type="compositionally biased region" description="Polar residues" evidence="3">
    <location>
        <begin position="273"/>
        <end position="286"/>
    </location>
</feature>
<feature type="region of interest" description="Disordered" evidence="3">
    <location>
        <begin position="625"/>
        <end position="664"/>
    </location>
</feature>
<evidence type="ECO:0000256" key="1">
    <source>
        <dbReference type="ARBA" id="ARBA00022490"/>
    </source>
</evidence>
<keyword evidence="2" id="KW-0802">TPR repeat</keyword>
<dbReference type="Pfam" id="PF12807">
    <property type="entry name" value="eIF3_p135"/>
    <property type="match status" value="1"/>
</dbReference>
<dbReference type="EMBL" id="BJWK01000019">
    <property type="protein sequence ID" value="GEM12126.1"/>
    <property type="molecule type" value="Genomic_DNA"/>
</dbReference>
<dbReference type="SUPFAM" id="SSF103107">
    <property type="entry name" value="Hypothetical protein c14orf129, hspc210"/>
    <property type="match status" value="1"/>
</dbReference>
<name>A0A511KQG8_RHOTO</name>
<feature type="domain" description="Clu" evidence="4">
    <location>
        <begin position="442"/>
        <end position="752"/>
    </location>
</feature>
<dbReference type="PANTHER" id="PTHR12601">
    <property type="entry name" value="EUKARYOTIC TRANSLATION INITIATION FACTOR 3 SUBUNIT EIF-3"/>
    <property type="match status" value="1"/>
</dbReference>
<comment type="caution">
    <text evidence="5">The sequence shown here is derived from an EMBL/GenBank/DDBJ whole genome shotgun (WGS) entry which is preliminary data.</text>
</comment>
<dbReference type="GO" id="GO:0003729">
    <property type="term" value="F:mRNA binding"/>
    <property type="evidence" value="ECO:0007669"/>
    <property type="project" value="TreeGrafter"/>
</dbReference>
<dbReference type="Gene3D" id="3.30.2280.10">
    <property type="entry name" value="Hypothetical protein (hspc210)"/>
    <property type="match status" value="1"/>
</dbReference>
<dbReference type="Pfam" id="PF05303">
    <property type="entry name" value="GSKIP_dom"/>
    <property type="match status" value="1"/>
</dbReference>
<evidence type="ECO:0000313" key="5">
    <source>
        <dbReference type="EMBL" id="GEM12126.1"/>
    </source>
</evidence>
<dbReference type="Proteomes" id="UP000321518">
    <property type="component" value="Unassembled WGS sequence"/>
</dbReference>
<feature type="compositionally biased region" description="Basic residues" evidence="3">
    <location>
        <begin position="1113"/>
        <end position="1122"/>
    </location>
</feature>
<dbReference type="PANTHER" id="PTHR12601:SF6">
    <property type="entry name" value="CLUSTERED MITOCHONDRIA PROTEIN HOMOLOG"/>
    <property type="match status" value="1"/>
</dbReference>
<keyword evidence="5" id="KW-0396">Initiation factor</keyword>
<dbReference type="GO" id="GO:0005737">
    <property type="term" value="C:cytoplasm"/>
    <property type="evidence" value="ECO:0007669"/>
    <property type="project" value="TreeGrafter"/>
</dbReference>
<feature type="compositionally biased region" description="Low complexity" evidence="3">
    <location>
        <begin position="1"/>
        <end position="15"/>
    </location>
</feature>